<protein>
    <submittedName>
        <fullName evidence="1">Csu622</fullName>
    </submittedName>
</protein>
<evidence type="ECO:0000313" key="1">
    <source>
        <dbReference type="EMBL" id="JAD86710.1"/>
    </source>
</evidence>
<reference evidence="1" key="1">
    <citation type="submission" date="2014-09" db="EMBL/GenBank/DDBJ databases">
        <authorList>
            <person name="Magalhaes I.L.F."/>
            <person name="Oliveira U."/>
            <person name="Santos F.R."/>
            <person name="Vidigal T.H.D.A."/>
            <person name="Brescovit A.D."/>
            <person name="Santos A.J."/>
        </authorList>
    </citation>
    <scope>NUCLEOTIDE SEQUENCE</scope>
    <source>
        <tissue evidence="1">Shoot tissue taken approximately 20 cm above the soil surface</tissue>
    </source>
</reference>
<dbReference type="AlphaFoldDB" id="A0A0A9DM33"/>
<name>A0A0A9DM33_ARUDO</name>
<dbReference type="EMBL" id="GBRH01211185">
    <property type="protein sequence ID" value="JAD86710.1"/>
    <property type="molecule type" value="Transcribed_RNA"/>
</dbReference>
<accession>A0A0A9DM33</accession>
<sequence>MLYLTIVAGFSKTIVIITGCMHLRCKKPKCYPFSKKMHTRDMMMNEYPFFLVEIICILASKTSYLRISSVADWIEMENRKRGDIWQRSIYLRQ</sequence>
<organism evidence="1">
    <name type="scientific">Arundo donax</name>
    <name type="common">Giant reed</name>
    <name type="synonym">Donax arundinaceus</name>
    <dbReference type="NCBI Taxonomy" id="35708"/>
    <lineage>
        <taxon>Eukaryota</taxon>
        <taxon>Viridiplantae</taxon>
        <taxon>Streptophyta</taxon>
        <taxon>Embryophyta</taxon>
        <taxon>Tracheophyta</taxon>
        <taxon>Spermatophyta</taxon>
        <taxon>Magnoliopsida</taxon>
        <taxon>Liliopsida</taxon>
        <taxon>Poales</taxon>
        <taxon>Poaceae</taxon>
        <taxon>PACMAD clade</taxon>
        <taxon>Arundinoideae</taxon>
        <taxon>Arundineae</taxon>
        <taxon>Arundo</taxon>
    </lineage>
</organism>
<proteinExistence type="predicted"/>
<reference evidence="1" key="2">
    <citation type="journal article" date="2015" name="Data Brief">
        <title>Shoot transcriptome of the giant reed, Arundo donax.</title>
        <authorList>
            <person name="Barrero R.A."/>
            <person name="Guerrero F.D."/>
            <person name="Moolhuijzen P."/>
            <person name="Goolsby J.A."/>
            <person name="Tidwell J."/>
            <person name="Bellgard S.E."/>
            <person name="Bellgard M.I."/>
        </authorList>
    </citation>
    <scope>NUCLEOTIDE SEQUENCE</scope>
    <source>
        <tissue evidence="1">Shoot tissue taken approximately 20 cm above the soil surface</tissue>
    </source>
</reference>